<protein>
    <recommendedName>
        <fullName evidence="2">Fibronectin type-III domain-containing protein</fullName>
    </recommendedName>
</protein>
<feature type="domain" description="Fibronectin type-III" evidence="2">
    <location>
        <begin position="252"/>
        <end position="349"/>
    </location>
</feature>
<evidence type="ECO:0000313" key="3">
    <source>
        <dbReference type="EMBL" id="CAH3145939.1"/>
    </source>
</evidence>
<evidence type="ECO:0000259" key="2">
    <source>
        <dbReference type="PROSITE" id="PS50853"/>
    </source>
</evidence>
<dbReference type="PANTHER" id="PTHR46844:SF1">
    <property type="entry name" value="SLR5058 PROTEIN"/>
    <property type="match status" value="1"/>
</dbReference>
<dbReference type="Gene3D" id="2.60.40.10">
    <property type="entry name" value="Immunoglobulins"/>
    <property type="match status" value="2"/>
</dbReference>
<feature type="domain" description="Fibronectin type-III" evidence="2">
    <location>
        <begin position="350"/>
        <end position="447"/>
    </location>
</feature>
<keyword evidence="4" id="KW-1185">Reference proteome</keyword>
<dbReference type="EMBL" id="CALNXJ010000041">
    <property type="protein sequence ID" value="CAH3145939.1"/>
    <property type="molecule type" value="Genomic_DNA"/>
</dbReference>
<dbReference type="InterPro" id="IPR038359">
    <property type="entry name" value="Connexin_N_sf"/>
</dbReference>
<sequence length="974" mass="110118">DRLCLHQERSSRLKVLILYEMVFDSWKPVIKFQTALGGVSFILSVGWLSYILDTLRKYHDRDRLNFNCDPKPSDFIKQRCYDSYISTVTEPYGLIPQYFVAITLGVLCLCGVSFAICGPVALRNRPGDRNNRNAKRFLRIYFIHVFLRILFLGVMLGLVCSYHTLSLPSVFKCHEQTNSQTTPSPLNQTKISLQCNDHRHKEKSDQTIAFISACAIVMVLSIGEVLHLCYNRKNFLYALIGDTGDDMLLPGLPEKSIITNTETEVDKDLIVTWSEAEVNSSNCSIKYRLECRKQFMTGSTKVFEKGDIVETRYTITGLEYDTEYEVKLFAVNGQRESEADVRTFKTKSGLPVKPTITNTETEVDKDLIVTWSEAEVNSSNYSIKYRLEWSKQPMTTSTENFQRGNIVETRYTITGLEYDTEYEVKLFAVNEQGDSEPDVRTFKTKSGVFDPTELIDGIRQLYKTREGWLSPFPWCEEFQFFLGKIFTRLKVVRRKKTRGEITDVFVDMSSILDPYEECSAPRTVLIEGEPGMGKTTYCKKVLPKCHIVATARHEAGKEVRKCCDALLQIEGFTEEHVKGFVTKYFKERTDLATKLSQRMSRDKNLRELAANPLNTALLCLLCEEFEGTLPESRAQLYLDMVECVLRRYRKRKGLLEKIGDLTNHYKPQLNHLGKVAFYGLLDDKLDFNESELRNHAKDLTEFGFLSVQPGGSKLRQTLHYAFLHKSFQEFFAAFFICSQIQSKEMKPEELVSARYFIELKQILLFSCGILAMKCDEQVVALVKSLTNEVNKNEGRGAKIVLEAINECKREKSDFHSHLSKSFGTGLNLTNLYLQGNRIRDAGATCIAEAIKVNKTLTNLYLRNNGISDAGATCIAEAIKVNNAITNLDLQSNDISAAGATCIAEAIKVNKTLTNLNLSYNGISDAGATCIAEAIKVNKTLTNLYLSANRISAAGATCIAEAIKVNKTLTNLDLS</sequence>
<reference evidence="3 4" key="1">
    <citation type="submission" date="2022-05" db="EMBL/GenBank/DDBJ databases">
        <authorList>
            <consortium name="Genoscope - CEA"/>
            <person name="William W."/>
        </authorList>
    </citation>
    <scope>NUCLEOTIDE SEQUENCE [LARGE SCALE GENOMIC DNA]</scope>
</reference>
<dbReference type="Gene3D" id="3.80.10.10">
    <property type="entry name" value="Ribonuclease Inhibitor"/>
    <property type="match status" value="2"/>
</dbReference>
<feature type="non-terminal residue" evidence="3">
    <location>
        <position position="974"/>
    </location>
</feature>
<dbReference type="Gene3D" id="1.20.1440.80">
    <property type="entry name" value="Gap junction channel protein cysteine-rich domain"/>
    <property type="match status" value="1"/>
</dbReference>
<keyword evidence="1" id="KW-1133">Transmembrane helix</keyword>
<dbReference type="InterPro" id="IPR003961">
    <property type="entry name" value="FN3_dom"/>
</dbReference>
<gene>
    <name evidence="3" type="ORF">PMEA_00022891</name>
</gene>
<feature type="non-terminal residue" evidence="3">
    <location>
        <position position="1"/>
    </location>
</feature>
<feature type="transmembrane region" description="Helical" evidence="1">
    <location>
        <begin position="142"/>
        <end position="165"/>
    </location>
</feature>
<dbReference type="Pfam" id="PF00041">
    <property type="entry name" value="fn3"/>
    <property type="match status" value="2"/>
</dbReference>
<dbReference type="InterPro" id="IPR027417">
    <property type="entry name" value="P-loop_NTPase"/>
</dbReference>
<dbReference type="SMART" id="SM00060">
    <property type="entry name" value="FN3"/>
    <property type="match status" value="2"/>
</dbReference>
<dbReference type="PROSITE" id="PS50853">
    <property type="entry name" value="FN3"/>
    <property type="match status" value="2"/>
</dbReference>
<dbReference type="Proteomes" id="UP001159428">
    <property type="component" value="Unassembled WGS sequence"/>
</dbReference>
<dbReference type="InterPro" id="IPR036116">
    <property type="entry name" value="FN3_sf"/>
</dbReference>
<name>A0AAU9XG66_9CNID</name>
<dbReference type="InterPro" id="IPR032675">
    <property type="entry name" value="LRR_dom_sf"/>
</dbReference>
<dbReference type="InterPro" id="IPR013783">
    <property type="entry name" value="Ig-like_fold"/>
</dbReference>
<evidence type="ECO:0000256" key="1">
    <source>
        <dbReference type="SAM" id="Phobius"/>
    </source>
</evidence>
<keyword evidence="1" id="KW-0472">Membrane</keyword>
<dbReference type="Gene3D" id="3.40.50.300">
    <property type="entry name" value="P-loop containing nucleotide triphosphate hydrolases"/>
    <property type="match status" value="1"/>
</dbReference>
<dbReference type="Pfam" id="PF13516">
    <property type="entry name" value="LRR_6"/>
    <property type="match status" value="5"/>
</dbReference>
<dbReference type="SUPFAM" id="SSF52047">
    <property type="entry name" value="RNI-like"/>
    <property type="match status" value="1"/>
</dbReference>
<dbReference type="AlphaFoldDB" id="A0AAU9XG66"/>
<evidence type="ECO:0000313" key="4">
    <source>
        <dbReference type="Proteomes" id="UP001159428"/>
    </source>
</evidence>
<feature type="transmembrane region" description="Helical" evidence="1">
    <location>
        <begin position="35"/>
        <end position="52"/>
    </location>
</feature>
<keyword evidence="1" id="KW-0812">Transmembrane</keyword>
<dbReference type="SMART" id="SM00368">
    <property type="entry name" value="LRR_RI"/>
    <property type="match status" value="5"/>
</dbReference>
<dbReference type="InterPro" id="IPR001611">
    <property type="entry name" value="Leu-rich_rpt"/>
</dbReference>
<organism evidence="3 4">
    <name type="scientific">Pocillopora meandrina</name>
    <dbReference type="NCBI Taxonomy" id="46732"/>
    <lineage>
        <taxon>Eukaryota</taxon>
        <taxon>Metazoa</taxon>
        <taxon>Cnidaria</taxon>
        <taxon>Anthozoa</taxon>
        <taxon>Hexacorallia</taxon>
        <taxon>Scleractinia</taxon>
        <taxon>Astrocoeniina</taxon>
        <taxon>Pocilloporidae</taxon>
        <taxon>Pocillopora</taxon>
    </lineage>
</organism>
<proteinExistence type="predicted"/>
<comment type="caution">
    <text evidence="3">The sequence shown here is derived from an EMBL/GenBank/DDBJ whole genome shotgun (WGS) entry which is preliminary data.</text>
</comment>
<feature type="transmembrane region" description="Helical" evidence="1">
    <location>
        <begin position="98"/>
        <end position="122"/>
    </location>
</feature>
<dbReference type="PANTHER" id="PTHR46844">
    <property type="entry name" value="SLR5058 PROTEIN"/>
    <property type="match status" value="1"/>
</dbReference>
<dbReference type="SUPFAM" id="SSF49265">
    <property type="entry name" value="Fibronectin type III"/>
    <property type="match status" value="1"/>
</dbReference>
<dbReference type="CDD" id="cd00063">
    <property type="entry name" value="FN3"/>
    <property type="match status" value="2"/>
</dbReference>
<accession>A0AAU9XG66</accession>